<keyword evidence="2" id="KW-0695">RNA-directed DNA polymerase</keyword>
<keyword evidence="2" id="KW-0548">Nucleotidyltransferase</keyword>
<organism evidence="2">
    <name type="scientific">Tanacetum cinerariifolium</name>
    <name type="common">Dalmatian daisy</name>
    <name type="synonym">Chrysanthemum cinerariifolium</name>
    <dbReference type="NCBI Taxonomy" id="118510"/>
    <lineage>
        <taxon>Eukaryota</taxon>
        <taxon>Viridiplantae</taxon>
        <taxon>Streptophyta</taxon>
        <taxon>Embryophyta</taxon>
        <taxon>Tracheophyta</taxon>
        <taxon>Spermatophyta</taxon>
        <taxon>Magnoliopsida</taxon>
        <taxon>eudicotyledons</taxon>
        <taxon>Gunneridae</taxon>
        <taxon>Pentapetalae</taxon>
        <taxon>asterids</taxon>
        <taxon>campanulids</taxon>
        <taxon>Asterales</taxon>
        <taxon>Asteraceae</taxon>
        <taxon>Asteroideae</taxon>
        <taxon>Anthemideae</taxon>
        <taxon>Anthemidinae</taxon>
        <taxon>Tanacetum</taxon>
    </lineage>
</organism>
<accession>A0A6L2NVJ3</accession>
<comment type="caution">
    <text evidence="2">The sequence shown here is derived from an EMBL/GenBank/DDBJ whole genome shotgun (WGS) entry which is preliminary data.</text>
</comment>
<dbReference type="PANTHER" id="PTHR15503">
    <property type="entry name" value="LDOC1 RELATED"/>
    <property type="match status" value="1"/>
</dbReference>
<sequence length="536" mass="60280">MILAPAQPIPHGRPYRYHPNGPTSLDSSLDDLSNSLYGHSSSDHSLPALPLDPSRKRSRSPTIFVLISSPIPRALSLAHADLLPPPKRIKSFDSAMNLEDCLDESSDSSVPRETSLRDDVIVRGSDEPHSKPDIDLEIQAKINKCIAYADAFKAEGIDAKVMVETVAREEVEMRTRGPVEVRVKKVTHPTVPDDILKPAQEEGAIEGQQSVVLSKRISELERDNTRLKGTLDVVSQRVSRLQRRELREMEIKEMEIEDETSIEMVMGTEEEMAITLEEFSVDLLAQEDGDSVPRNDLTAYNRRFQELVLFCTRMVSDEEDKVERFIGGLLDNIYENVIAAEPTRLQDAIRIANNLMDQKLKGYARSAKNKRRFDNNPRDNRGRKCYASMLFDSGADRSFVSSTFSALLDVAPSTLDTSYEVELADGRISETNVILRGCMLGLLGHPFDIDLMPIEFGSFNVAISMDWLAKYHVVIVCEKKIICIPYEDKVLIIRERMTSLSKKADDKSEEKRLEDVLIVQQFSEVFSEDLPGLPPA</sequence>
<name>A0A6L2NVJ3_TANCI</name>
<dbReference type="EMBL" id="BKCJ010009878">
    <property type="protein sequence ID" value="GEU89052.1"/>
    <property type="molecule type" value="Genomic_DNA"/>
</dbReference>
<dbReference type="Pfam" id="PF08284">
    <property type="entry name" value="RVP_2"/>
    <property type="match status" value="1"/>
</dbReference>
<dbReference type="PANTHER" id="PTHR15503:SF45">
    <property type="entry name" value="RNA-DIRECTED DNA POLYMERASE HOMOLOG"/>
    <property type="match status" value="1"/>
</dbReference>
<keyword evidence="2" id="KW-0808">Transferase</keyword>
<reference evidence="2" key="1">
    <citation type="journal article" date="2019" name="Sci. Rep.">
        <title>Draft genome of Tanacetum cinerariifolium, the natural source of mosquito coil.</title>
        <authorList>
            <person name="Yamashiro T."/>
            <person name="Shiraishi A."/>
            <person name="Satake H."/>
            <person name="Nakayama K."/>
        </authorList>
    </citation>
    <scope>NUCLEOTIDE SEQUENCE</scope>
</reference>
<dbReference type="GO" id="GO:0003964">
    <property type="term" value="F:RNA-directed DNA polymerase activity"/>
    <property type="evidence" value="ECO:0007669"/>
    <property type="project" value="UniProtKB-KW"/>
</dbReference>
<dbReference type="AlphaFoldDB" id="A0A6L2NVJ3"/>
<evidence type="ECO:0000256" key="1">
    <source>
        <dbReference type="SAM" id="MobiDB-lite"/>
    </source>
</evidence>
<dbReference type="InterPro" id="IPR032567">
    <property type="entry name" value="RTL1-rel"/>
</dbReference>
<dbReference type="InterPro" id="IPR021109">
    <property type="entry name" value="Peptidase_aspartic_dom_sf"/>
</dbReference>
<evidence type="ECO:0000313" key="2">
    <source>
        <dbReference type="EMBL" id="GEU89052.1"/>
    </source>
</evidence>
<protein>
    <submittedName>
        <fullName evidence="2">Putative reverse transcriptase domain-containing protein</fullName>
    </submittedName>
</protein>
<proteinExistence type="predicted"/>
<feature type="compositionally biased region" description="Low complexity" evidence="1">
    <location>
        <begin position="24"/>
        <end position="36"/>
    </location>
</feature>
<dbReference type="Gene3D" id="2.40.70.10">
    <property type="entry name" value="Acid Proteases"/>
    <property type="match status" value="1"/>
</dbReference>
<dbReference type="CDD" id="cd00303">
    <property type="entry name" value="retropepsin_like"/>
    <property type="match status" value="1"/>
</dbReference>
<feature type="region of interest" description="Disordered" evidence="1">
    <location>
        <begin position="1"/>
        <end position="56"/>
    </location>
</feature>
<gene>
    <name evidence="2" type="ORF">Tci_061030</name>
</gene>